<keyword evidence="1" id="KW-0812">Transmembrane</keyword>
<evidence type="ECO:0000259" key="2">
    <source>
        <dbReference type="Pfam" id="PF02517"/>
    </source>
</evidence>
<evidence type="ECO:0000313" key="4">
    <source>
        <dbReference type="Proteomes" id="UP001501126"/>
    </source>
</evidence>
<dbReference type="InterPro" id="IPR003675">
    <property type="entry name" value="Rce1/LyrA-like_dom"/>
</dbReference>
<feature type="transmembrane region" description="Helical" evidence="1">
    <location>
        <begin position="43"/>
        <end position="66"/>
    </location>
</feature>
<dbReference type="Pfam" id="PF02517">
    <property type="entry name" value="Rce1-like"/>
    <property type="match status" value="1"/>
</dbReference>
<dbReference type="EMBL" id="BAAAFH010000003">
    <property type="protein sequence ID" value="GAA0873986.1"/>
    <property type="molecule type" value="Genomic_DNA"/>
</dbReference>
<evidence type="ECO:0000313" key="3">
    <source>
        <dbReference type="EMBL" id="GAA0873986.1"/>
    </source>
</evidence>
<keyword evidence="4" id="KW-1185">Reference proteome</keyword>
<feature type="transmembrane region" description="Helical" evidence="1">
    <location>
        <begin position="169"/>
        <end position="190"/>
    </location>
</feature>
<gene>
    <name evidence="3" type="ORF">GCM10009118_03940</name>
</gene>
<evidence type="ECO:0000256" key="1">
    <source>
        <dbReference type="SAM" id="Phobius"/>
    </source>
</evidence>
<organism evidence="3 4">
    <name type="scientific">Wandonia haliotis</name>
    <dbReference type="NCBI Taxonomy" id="574963"/>
    <lineage>
        <taxon>Bacteria</taxon>
        <taxon>Pseudomonadati</taxon>
        <taxon>Bacteroidota</taxon>
        <taxon>Flavobacteriia</taxon>
        <taxon>Flavobacteriales</taxon>
        <taxon>Crocinitomicaceae</taxon>
        <taxon>Wandonia</taxon>
    </lineage>
</organism>
<feature type="transmembrane region" description="Helical" evidence="1">
    <location>
        <begin position="82"/>
        <end position="99"/>
    </location>
</feature>
<dbReference type="PANTHER" id="PTHR36435:SF1">
    <property type="entry name" value="CAAX AMINO TERMINAL PROTEASE FAMILY PROTEIN"/>
    <property type="match status" value="1"/>
</dbReference>
<dbReference type="InterPro" id="IPR052710">
    <property type="entry name" value="CAAX_protease"/>
</dbReference>
<keyword evidence="1" id="KW-1133">Transmembrane helix</keyword>
<feature type="transmembrane region" description="Helical" evidence="1">
    <location>
        <begin position="196"/>
        <end position="219"/>
    </location>
</feature>
<sequence length="234" mass="26381">MKAVFSSFLKLFALLLMGIILSSVAQAYLVKGNLESDMLSGHTAGYFFSLSLFQIFAFLLPAVVWLKYIEPFEFIPETKGKVLSYMYAILFFVITYFLANALNEWITHWSKVYLPDLYRSTLGDTEMITDLIKNPPSIWYPLIVVGIIPAIAEELFFRKAIFGFLKQKSGSFVHAALLSSLLFAGVHFQVLQLLPIFLLGFALAFAYNATGSIIVPMFLHAINNSIQVLILYYA</sequence>
<proteinExistence type="predicted"/>
<keyword evidence="1" id="KW-0472">Membrane</keyword>
<feature type="domain" description="CAAX prenyl protease 2/Lysostaphin resistance protein A-like" evidence="2">
    <location>
        <begin position="137"/>
        <end position="225"/>
    </location>
</feature>
<reference evidence="4" key="1">
    <citation type="journal article" date="2019" name="Int. J. Syst. Evol. Microbiol.">
        <title>The Global Catalogue of Microorganisms (GCM) 10K type strain sequencing project: providing services to taxonomists for standard genome sequencing and annotation.</title>
        <authorList>
            <consortium name="The Broad Institute Genomics Platform"/>
            <consortium name="The Broad Institute Genome Sequencing Center for Infectious Disease"/>
            <person name="Wu L."/>
            <person name="Ma J."/>
        </authorList>
    </citation>
    <scope>NUCLEOTIDE SEQUENCE [LARGE SCALE GENOMIC DNA]</scope>
    <source>
        <strain evidence="4">JCM 16083</strain>
    </source>
</reference>
<accession>A0ABP3XXB4</accession>
<comment type="caution">
    <text evidence="3">The sequence shown here is derived from an EMBL/GenBank/DDBJ whole genome shotgun (WGS) entry which is preliminary data.</text>
</comment>
<name>A0ABP3XXB4_9FLAO</name>
<dbReference type="RefSeq" id="WP_343784567.1">
    <property type="nucleotide sequence ID" value="NZ_BAAAFH010000003.1"/>
</dbReference>
<dbReference type="PANTHER" id="PTHR36435">
    <property type="entry name" value="SLR1288 PROTEIN"/>
    <property type="match status" value="1"/>
</dbReference>
<feature type="transmembrane region" description="Helical" evidence="1">
    <location>
        <begin position="138"/>
        <end position="157"/>
    </location>
</feature>
<dbReference type="Proteomes" id="UP001501126">
    <property type="component" value="Unassembled WGS sequence"/>
</dbReference>
<protein>
    <recommendedName>
        <fullName evidence="2">CAAX prenyl protease 2/Lysostaphin resistance protein A-like domain-containing protein</fullName>
    </recommendedName>
</protein>